<evidence type="ECO:0008006" key="4">
    <source>
        <dbReference type="Google" id="ProtNLM"/>
    </source>
</evidence>
<accession>A0A848H0C9</accession>
<name>A0A848H0C9_9BURK</name>
<feature type="signal peptide" evidence="1">
    <location>
        <begin position="1"/>
        <end position="23"/>
    </location>
</feature>
<keyword evidence="3" id="KW-1185">Reference proteome</keyword>
<reference evidence="2 3" key="1">
    <citation type="submission" date="2020-04" db="EMBL/GenBank/DDBJ databases">
        <title>Ramlibacter sp. G-1-2-2 isolated from soil.</title>
        <authorList>
            <person name="Dahal R.H."/>
        </authorList>
    </citation>
    <scope>NUCLEOTIDE SEQUENCE [LARGE SCALE GENOMIC DNA]</scope>
    <source>
        <strain evidence="2 3">G-1-2-2</strain>
    </source>
</reference>
<dbReference type="RefSeq" id="WP_169418084.1">
    <property type="nucleotide sequence ID" value="NZ_JABBFX010000001.1"/>
</dbReference>
<protein>
    <recommendedName>
        <fullName evidence="4">DUF3592 domain-containing protein</fullName>
    </recommendedName>
</protein>
<comment type="caution">
    <text evidence="2">The sequence shown here is derived from an EMBL/GenBank/DDBJ whole genome shotgun (WGS) entry which is preliminary data.</text>
</comment>
<evidence type="ECO:0000256" key="1">
    <source>
        <dbReference type="SAM" id="SignalP"/>
    </source>
</evidence>
<feature type="chain" id="PRO_5032700565" description="DUF3592 domain-containing protein" evidence="1">
    <location>
        <begin position="24"/>
        <end position="121"/>
    </location>
</feature>
<dbReference type="Proteomes" id="UP000541185">
    <property type="component" value="Unassembled WGS sequence"/>
</dbReference>
<evidence type="ECO:0000313" key="3">
    <source>
        <dbReference type="Proteomes" id="UP000541185"/>
    </source>
</evidence>
<gene>
    <name evidence="2" type="ORF">HHL11_09115</name>
</gene>
<evidence type="ECO:0000313" key="2">
    <source>
        <dbReference type="EMBL" id="NML43907.1"/>
    </source>
</evidence>
<proteinExistence type="predicted"/>
<organism evidence="2 3">
    <name type="scientific">Ramlibacter agri</name>
    <dbReference type="NCBI Taxonomy" id="2728837"/>
    <lineage>
        <taxon>Bacteria</taxon>
        <taxon>Pseudomonadati</taxon>
        <taxon>Pseudomonadota</taxon>
        <taxon>Betaproteobacteria</taxon>
        <taxon>Burkholderiales</taxon>
        <taxon>Comamonadaceae</taxon>
        <taxon>Ramlibacter</taxon>
    </lineage>
</organism>
<dbReference type="AlphaFoldDB" id="A0A848H0C9"/>
<keyword evidence="1" id="KW-0732">Signal</keyword>
<dbReference type="EMBL" id="JABBFX010000001">
    <property type="protein sequence ID" value="NML43907.1"/>
    <property type="molecule type" value="Genomic_DNA"/>
</dbReference>
<sequence>MKLQTIALALTVAAGGIASQAFAQDVSVTHERADGAVVTKHIRSDEPGVVHKTVRVTRPDGSTYVRRTTRTTTGYLEPMPHRTVVIHHRYDPERHVVVREVRHDRPDVEVNRHVTVIHDAS</sequence>